<feature type="compositionally biased region" description="Pro residues" evidence="1">
    <location>
        <begin position="67"/>
        <end position="84"/>
    </location>
</feature>
<evidence type="ECO:0000313" key="3">
    <source>
        <dbReference type="EMBL" id="VDK44596.1"/>
    </source>
</evidence>
<dbReference type="WBParaSite" id="ASIM_0001174701-mRNA-1">
    <property type="protein sequence ID" value="ASIM_0001174701-mRNA-1"/>
    <property type="gene ID" value="ASIM_0001174701"/>
</dbReference>
<dbReference type="OrthoDB" id="10064411at2759"/>
<dbReference type="PANTHER" id="PTHR21193:SF3">
    <property type="entry name" value="OXIDOREDUCTASE-LIKE DOMAIN-CONTAINING PROTEIN 1"/>
    <property type="match status" value="1"/>
</dbReference>
<dbReference type="InterPro" id="IPR039251">
    <property type="entry name" value="OXLD1"/>
</dbReference>
<feature type="domain" description="Oxidoreductase-like" evidence="2">
    <location>
        <begin position="100"/>
        <end position="136"/>
    </location>
</feature>
<dbReference type="Pfam" id="PF09791">
    <property type="entry name" value="Oxidored-like"/>
    <property type="match status" value="1"/>
</dbReference>
<keyword evidence="4" id="KW-1185">Reference proteome</keyword>
<feature type="region of interest" description="Disordered" evidence="1">
    <location>
        <begin position="54"/>
        <end position="107"/>
    </location>
</feature>
<reference evidence="3 4" key="2">
    <citation type="submission" date="2018-11" db="EMBL/GenBank/DDBJ databases">
        <authorList>
            <consortium name="Pathogen Informatics"/>
        </authorList>
    </citation>
    <scope>NUCLEOTIDE SEQUENCE [LARGE SCALE GENOMIC DNA]</scope>
</reference>
<dbReference type="GO" id="GO:0005739">
    <property type="term" value="C:mitochondrion"/>
    <property type="evidence" value="ECO:0007669"/>
    <property type="project" value="TreeGrafter"/>
</dbReference>
<proteinExistence type="predicted"/>
<gene>
    <name evidence="3" type="ORF">ASIM_LOCUS11213</name>
</gene>
<organism evidence="5">
    <name type="scientific">Anisakis simplex</name>
    <name type="common">Herring worm</name>
    <dbReference type="NCBI Taxonomy" id="6269"/>
    <lineage>
        <taxon>Eukaryota</taxon>
        <taxon>Metazoa</taxon>
        <taxon>Ecdysozoa</taxon>
        <taxon>Nematoda</taxon>
        <taxon>Chromadorea</taxon>
        <taxon>Rhabditida</taxon>
        <taxon>Spirurina</taxon>
        <taxon>Ascaridomorpha</taxon>
        <taxon>Ascaridoidea</taxon>
        <taxon>Anisakidae</taxon>
        <taxon>Anisakis</taxon>
        <taxon>Anisakis simplex complex</taxon>
    </lineage>
</organism>
<name>A0A0M3JUA3_ANISI</name>
<dbReference type="PANTHER" id="PTHR21193">
    <property type="entry name" value="OXIDOREDUCTASE-LIKE DOMAIN-CONTAINING PROTEIN 1"/>
    <property type="match status" value="1"/>
</dbReference>
<reference evidence="5" key="1">
    <citation type="submission" date="2017-02" db="UniProtKB">
        <authorList>
            <consortium name="WormBaseParasite"/>
        </authorList>
    </citation>
    <scope>IDENTIFICATION</scope>
</reference>
<dbReference type="EMBL" id="UYRR01031050">
    <property type="protein sequence ID" value="VDK44596.1"/>
    <property type="molecule type" value="Genomic_DNA"/>
</dbReference>
<evidence type="ECO:0000313" key="5">
    <source>
        <dbReference type="WBParaSite" id="ASIM_0001174701-mRNA-1"/>
    </source>
</evidence>
<evidence type="ECO:0000259" key="2">
    <source>
        <dbReference type="Pfam" id="PF09791"/>
    </source>
</evidence>
<dbReference type="Proteomes" id="UP000267096">
    <property type="component" value="Unassembled WGS sequence"/>
</dbReference>
<evidence type="ECO:0000256" key="1">
    <source>
        <dbReference type="SAM" id="MobiDB-lite"/>
    </source>
</evidence>
<dbReference type="AlphaFoldDB" id="A0A0M3JUA3"/>
<feature type="compositionally biased region" description="Low complexity" evidence="1">
    <location>
        <begin position="54"/>
        <end position="66"/>
    </location>
</feature>
<accession>A0A0M3JUA3</accession>
<protein>
    <submittedName>
        <fullName evidence="5">Oxidoreductase-like domain-containing protein</fullName>
    </submittedName>
</protein>
<evidence type="ECO:0000313" key="4">
    <source>
        <dbReference type="Proteomes" id="UP000267096"/>
    </source>
</evidence>
<dbReference type="InterPro" id="IPR019180">
    <property type="entry name" value="Oxidoreductase-like_N"/>
</dbReference>
<sequence>MILRNVSGIIFDVAMKSIPKNMQYHSTNSVLNRTLTSHLCDTTVVYHDTSMAAMSSNSTTDTESSSPSPPSRPPPPPPPPPPEPEFSCVSTRSVQPRRAFTGSHVPEPPDPLTCCGSGCPDCVWIQYGVQLMNYYSEKPIEEALRMIDDQIPDICMREFVKTELRAKKKNR</sequence>